<evidence type="ECO:0000313" key="2">
    <source>
        <dbReference type="Proteomes" id="UP001595557"/>
    </source>
</evidence>
<comment type="caution">
    <text evidence="1">The sequence shown here is derived from an EMBL/GenBank/DDBJ whole genome shotgun (WGS) entry which is preliminary data.</text>
</comment>
<name>A0ABV7IFJ5_9RHOB</name>
<organism evidence="1 2">
    <name type="scientific">Paracoccus fontiphilus</name>
    <dbReference type="NCBI Taxonomy" id="1815556"/>
    <lineage>
        <taxon>Bacteria</taxon>
        <taxon>Pseudomonadati</taxon>
        <taxon>Pseudomonadota</taxon>
        <taxon>Alphaproteobacteria</taxon>
        <taxon>Rhodobacterales</taxon>
        <taxon>Paracoccaceae</taxon>
        <taxon>Paracoccus</taxon>
    </lineage>
</organism>
<dbReference type="EMBL" id="JBHRTE010000057">
    <property type="protein sequence ID" value="MFC3169179.1"/>
    <property type="molecule type" value="Genomic_DNA"/>
</dbReference>
<accession>A0ABV7IFJ5</accession>
<proteinExistence type="predicted"/>
<evidence type="ECO:0000313" key="1">
    <source>
        <dbReference type="EMBL" id="MFC3169179.1"/>
    </source>
</evidence>
<dbReference type="Proteomes" id="UP001595557">
    <property type="component" value="Unassembled WGS sequence"/>
</dbReference>
<dbReference type="Gene3D" id="6.10.250.2650">
    <property type="match status" value="1"/>
</dbReference>
<sequence>YITATKLDSQDEFLTKFVQQSPFYRKHRHAIFHMEEFPNGSRMINTLDSAIGLSKDAYSAIDALMQ</sequence>
<dbReference type="RefSeq" id="WP_377707173.1">
    <property type="nucleotide sequence ID" value="NZ_JBHRTE010000057.1"/>
</dbReference>
<reference evidence="2" key="1">
    <citation type="journal article" date="2019" name="Int. J. Syst. Evol. Microbiol.">
        <title>The Global Catalogue of Microorganisms (GCM) 10K type strain sequencing project: providing services to taxonomists for standard genome sequencing and annotation.</title>
        <authorList>
            <consortium name="The Broad Institute Genomics Platform"/>
            <consortium name="The Broad Institute Genome Sequencing Center for Infectious Disease"/>
            <person name="Wu L."/>
            <person name="Ma J."/>
        </authorList>
    </citation>
    <scope>NUCLEOTIDE SEQUENCE [LARGE SCALE GENOMIC DNA]</scope>
    <source>
        <strain evidence="2">KCTC 52239</strain>
    </source>
</reference>
<feature type="non-terminal residue" evidence="1">
    <location>
        <position position="1"/>
    </location>
</feature>
<keyword evidence="2" id="KW-1185">Reference proteome</keyword>
<gene>
    <name evidence="1" type="ORF">ACFOD7_14095</name>
</gene>
<protein>
    <submittedName>
        <fullName evidence="1">Uncharacterized protein</fullName>
    </submittedName>
</protein>